<keyword evidence="2" id="KW-1185">Reference proteome</keyword>
<dbReference type="NCBIfam" id="NF005679">
    <property type="entry name" value="PRK07475.1"/>
    <property type="match status" value="1"/>
</dbReference>
<sequence length="255" mass="27622">MEAQRAVTDQSSAIVRGGHNFYGVPLGIVMMDTPIPRLPGDVGNATTWPFPVHFRVVKGAGVRRVIHKLPSRELLEPFIEAAQELDRAGVSVIATSGGYLALFQRELQASVRAMLLSSSLLQVPWVASLLPAGRRVGILTMEARSLSPGHLAAVGVTPEMLAGMVGMEEVAGYTHDVYLNARSEFEPARIQAELEDATRLLMSRHPDVGAIVCECTNFPPFAHAIQAVAQVPVYDLVTLVTWTVQAHQRRPFGPG</sequence>
<protein>
    <submittedName>
        <fullName evidence="1">Aspartate/glutamate racemase family protein</fullName>
    </submittedName>
</protein>
<name>A0A934K2Z8_9BACT</name>
<organism evidence="1 2">
    <name type="scientific">Candidatus Nephthysia bennettiae</name>
    <dbReference type="NCBI Taxonomy" id="3127016"/>
    <lineage>
        <taxon>Bacteria</taxon>
        <taxon>Bacillati</taxon>
        <taxon>Candidatus Dormiibacterota</taxon>
        <taxon>Candidatus Dormibacteria</taxon>
        <taxon>Candidatus Dormibacterales</taxon>
        <taxon>Candidatus Dormibacteraceae</taxon>
        <taxon>Candidatus Nephthysia</taxon>
    </lineage>
</organism>
<evidence type="ECO:0000313" key="2">
    <source>
        <dbReference type="Proteomes" id="UP000612893"/>
    </source>
</evidence>
<gene>
    <name evidence="1" type="ORF">JF922_21630</name>
</gene>
<proteinExistence type="predicted"/>
<reference evidence="1" key="1">
    <citation type="submission" date="2020-10" db="EMBL/GenBank/DDBJ databases">
        <title>Ca. Dormibacterota MAGs.</title>
        <authorList>
            <person name="Montgomery K."/>
        </authorList>
    </citation>
    <scope>NUCLEOTIDE SEQUENCE [LARGE SCALE GENOMIC DNA]</scope>
    <source>
        <strain evidence="1">SC8812_S17_10</strain>
    </source>
</reference>
<dbReference type="AlphaFoldDB" id="A0A934K2Z8"/>
<comment type="caution">
    <text evidence="1">The sequence shown here is derived from an EMBL/GenBank/DDBJ whole genome shotgun (WGS) entry which is preliminary data.</text>
</comment>
<dbReference type="Proteomes" id="UP000612893">
    <property type="component" value="Unassembled WGS sequence"/>
</dbReference>
<dbReference type="EMBL" id="JAEKNR010000216">
    <property type="protein sequence ID" value="MBJ7600656.1"/>
    <property type="molecule type" value="Genomic_DNA"/>
</dbReference>
<dbReference type="RefSeq" id="WP_338204581.1">
    <property type="nucleotide sequence ID" value="NZ_JAEKNR010000216.1"/>
</dbReference>
<evidence type="ECO:0000313" key="1">
    <source>
        <dbReference type="EMBL" id="MBJ7600656.1"/>
    </source>
</evidence>
<accession>A0A934K2Z8</accession>